<comment type="caution">
    <text evidence="5">The sequence shown here is derived from an EMBL/GenBank/DDBJ whole genome shotgun (WGS) entry which is preliminary data.</text>
</comment>
<keyword evidence="2" id="KW-0472">Membrane</keyword>
<dbReference type="InterPro" id="IPR007621">
    <property type="entry name" value="TPM_dom"/>
</dbReference>
<sequence length="251" mass="26749">MKKAAFKWIAALLLFLSLSPLMAEAKADIPDPVGDIYVQDFAGLLSSEQKASLNILGRNLEDATTAQVAVLTVDSLDGSSIEDYANEAFREYGIGSKEENNGVLLVIAIDDKAVRIEVGYGLEGALPDGKVGRILDDFTMPYLQDGQYDEAIIQTYKVLYNEVATEYNWNGEQVETVPYENQADNPFMLIIVGVIIVIIVIVDMLFFGGTFTRFLLIMLARGGNGGGNGGGGGPRGGGGGSSGGGGASRHW</sequence>
<organism evidence="5 6">
    <name type="scientific">Peribacillus faecalis</name>
    <dbReference type="NCBI Taxonomy" id="2772559"/>
    <lineage>
        <taxon>Bacteria</taxon>
        <taxon>Bacillati</taxon>
        <taxon>Bacillota</taxon>
        <taxon>Bacilli</taxon>
        <taxon>Bacillales</taxon>
        <taxon>Bacillaceae</taxon>
        <taxon>Peribacillus</taxon>
    </lineage>
</organism>
<evidence type="ECO:0000259" key="4">
    <source>
        <dbReference type="Pfam" id="PF04536"/>
    </source>
</evidence>
<evidence type="ECO:0000256" key="3">
    <source>
        <dbReference type="SAM" id="SignalP"/>
    </source>
</evidence>
<dbReference type="Pfam" id="PF04536">
    <property type="entry name" value="TPM_phosphatase"/>
    <property type="match status" value="1"/>
</dbReference>
<feature type="signal peptide" evidence="3">
    <location>
        <begin position="1"/>
        <end position="23"/>
    </location>
</feature>
<evidence type="ECO:0000256" key="1">
    <source>
        <dbReference type="SAM" id="MobiDB-lite"/>
    </source>
</evidence>
<feature type="region of interest" description="Disordered" evidence="1">
    <location>
        <begin position="229"/>
        <end position="251"/>
    </location>
</feature>
<evidence type="ECO:0000256" key="2">
    <source>
        <dbReference type="SAM" id="Phobius"/>
    </source>
</evidence>
<dbReference type="Proteomes" id="UP000602076">
    <property type="component" value="Unassembled WGS sequence"/>
</dbReference>
<gene>
    <name evidence="5" type="ORF">IEO70_11915</name>
</gene>
<dbReference type="AlphaFoldDB" id="A0A927CWW1"/>
<accession>A0A927CWW1</accession>
<reference evidence="5" key="1">
    <citation type="submission" date="2020-09" db="EMBL/GenBank/DDBJ databases">
        <title>Bacillus faecalis sp. nov., a moderately halophilic bacterium isolated from cow faeces.</title>
        <authorList>
            <person name="Jiang L."/>
            <person name="Lee J."/>
        </authorList>
    </citation>
    <scope>NUCLEOTIDE SEQUENCE</scope>
    <source>
        <strain evidence="5">AGMB 02131</strain>
    </source>
</reference>
<evidence type="ECO:0000313" key="6">
    <source>
        <dbReference type="Proteomes" id="UP000602076"/>
    </source>
</evidence>
<dbReference type="PANTHER" id="PTHR30373:SF2">
    <property type="entry name" value="UPF0603 PROTEIN YGCG"/>
    <property type="match status" value="1"/>
</dbReference>
<name>A0A927CWW1_9BACI</name>
<feature type="transmembrane region" description="Helical" evidence="2">
    <location>
        <begin position="187"/>
        <end position="211"/>
    </location>
</feature>
<keyword evidence="3" id="KW-0732">Signal</keyword>
<evidence type="ECO:0000313" key="5">
    <source>
        <dbReference type="EMBL" id="MBD3109066.1"/>
    </source>
</evidence>
<keyword evidence="6" id="KW-1185">Reference proteome</keyword>
<feature type="domain" description="TPM" evidence="4">
    <location>
        <begin position="38"/>
        <end position="159"/>
    </location>
</feature>
<dbReference type="EMBL" id="JACXSI010000027">
    <property type="protein sequence ID" value="MBD3109066.1"/>
    <property type="molecule type" value="Genomic_DNA"/>
</dbReference>
<proteinExistence type="predicted"/>
<dbReference type="PANTHER" id="PTHR30373">
    <property type="entry name" value="UPF0603 PROTEIN YGCG"/>
    <property type="match status" value="1"/>
</dbReference>
<dbReference type="Gene3D" id="3.10.310.50">
    <property type="match status" value="1"/>
</dbReference>
<feature type="chain" id="PRO_5039006160" evidence="3">
    <location>
        <begin position="24"/>
        <end position="251"/>
    </location>
</feature>
<keyword evidence="2" id="KW-1133">Transmembrane helix</keyword>
<keyword evidence="2" id="KW-0812">Transmembrane</keyword>
<protein>
    <submittedName>
        <fullName evidence="5">TPM domain-containing protein</fullName>
    </submittedName>
</protein>